<dbReference type="SUPFAM" id="SSF55073">
    <property type="entry name" value="Nucleotide cyclase"/>
    <property type="match status" value="1"/>
</dbReference>
<feature type="domain" description="EAL" evidence="2">
    <location>
        <begin position="479"/>
        <end position="728"/>
    </location>
</feature>
<dbReference type="Pfam" id="PF00563">
    <property type="entry name" value="EAL"/>
    <property type="match status" value="1"/>
</dbReference>
<dbReference type="PANTHER" id="PTHR44757:SF2">
    <property type="entry name" value="BIOFILM ARCHITECTURE MAINTENANCE PROTEIN MBAA"/>
    <property type="match status" value="1"/>
</dbReference>
<dbReference type="PROSITE" id="PS50883">
    <property type="entry name" value="EAL"/>
    <property type="match status" value="1"/>
</dbReference>
<evidence type="ECO:0000256" key="1">
    <source>
        <dbReference type="SAM" id="Phobius"/>
    </source>
</evidence>
<dbReference type="Gene3D" id="3.30.70.270">
    <property type="match status" value="1"/>
</dbReference>
<dbReference type="SUPFAM" id="SSF141868">
    <property type="entry name" value="EAL domain-like"/>
    <property type="match status" value="1"/>
</dbReference>
<gene>
    <name evidence="4" type="ORF">E4191_19345</name>
</gene>
<keyword evidence="1" id="KW-1133">Transmembrane helix</keyword>
<reference evidence="5" key="1">
    <citation type="submission" date="2019-05" db="EMBL/GenBank/DDBJ databases">
        <title>Tamlana fucoidanivorans sp. nov., isolated from the surface of algae collected from Fujian province in China.</title>
        <authorList>
            <person name="Li J."/>
        </authorList>
    </citation>
    <scope>NUCLEOTIDE SEQUENCE [LARGE SCALE GENOMIC DNA]</scope>
    <source>
        <strain evidence="5">2251</strain>
        <plasmid evidence="5">unnamed2</plasmid>
    </source>
</reference>
<dbReference type="SMART" id="SM00267">
    <property type="entry name" value="GGDEF"/>
    <property type="match status" value="1"/>
</dbReference>
<keyword evidence="1" id="KW-0472">Membrane</keyword>
<dbReference type="InterPro" id="IPR001633">
    <property type="entry name" value="EAL_dom"/>
</dbReference>
<dbReference type="InterPro" id="IPR052155">
    <property type="entry name" value="Biofilm_reg_signaling"/>
</dbReference>
<dbReference type="Proteomes" id="UP000296374">
    <property type="component" value="Plasmid unnamed2"/>
</dbReference>
<dbReference type="GO" id="GO:0003824">
    <property type="term" value="F:catalytic activity"/>
    <property type="evidence" value="ECO:0007669"/>
    <property type="project" value="UniProtKB-ARBA"/>
</dbReference>
<dbReference type="InterPro" id="IPR007892">
    <property type="entry name" value="CHASE4"/>
</dbReference>
<organism evidence="4 5">
    <name type="scientific">Paracoccus liaowanqingii</name>
    <dbReference type="NCBI Taxonomy" id="2560053"/>
    <lineage>
        <taxon>Bacteria</taxon>
        <taxon>Pseudomonadati</taxon>
        <taxon>Pseudomonadota</taxon>
        <taxon>Alphaproteobacteria</taxon>
        <taxon>Rhodobacterales</taxon>
        <taxon>Paracoccaceae</taxon>
        <taxon>Paracoccus</taxon>
    </lineage>
</organism>
<proteinExistence type="predicted"/>
<dbReference type="EMBL" id="CP040762">
    <property type="protein sequence ID" value="QDA36270.1"/>
    <property type="molecule type" value="Genomic_DNA"/>
</dbReference>
<protein>
    <submittedName>
        <fullName evidence="4">Bifunctional diguanylate cyclase/phosphodiesterase</fullName>
    </submittedName>
</protein>
<dbReference type="NCBIfam" id="TIGR00254">
    <property type="entry name" value="GGDEF"/>
    <property type="match status" value="1"/>
</dbReference>
<dbReference type="InterPro" id="IPR035919">
    <property type="entry name" value="EAL_sf"/>
</dbReference>
<dbReference type="FunFam" id="3.30.70.270:FF:000001">
    <property type="entry name" value="Diguanylate cyclase domain protein"/>
    <property type="match status" value="1"/>
</dbReference>
<feature type="transmembrane region" description="Helical" evidence="1">
    <location>
        <begin position="267"/>
        <end position="285"/>
    </location>
</feature>
<accession>A0A4Y5SRZ4</accession>
<dbReference type="InterPro" id="IPR043128">
    <property type="entry name" value="Rev_trsase/Diguanyl_cyclase"/>
</dbReference>
<dbReference type="InterPro" id="IPR000160">
    <property type="entry name" value="GGDEF_dom"/>
</dbReference>
<dbReference type="KEGG" id="plia:E4191_19345"/>
<feature type="transmembrane region" description="Helical" evidence="1">
    <location>
        <begin position="12"/>
        <end position="33"/>
    </location>
</feature>
<evidence type="ECO:0000313" key="4">
    <source>
        <dbReference type="EMBL" id="QDA36270.1"/>
    </source>
</evidence>
<sequence length="746" mass="81523">MLTSLNKRHSLSVQIVGSVLIILTLGSLSLLLVGHNAINMTDTTSADRQERFAARNLAAEITRLPEQQQSATIWDDAVLRTRNGDDEWIDANLGFWMQDYFGHSESYVLDRAGEPVFASVAGERRSPDIYDVRAQAIAPLVTKLRSDMARASEGLDNPYEELSEISVVAPLRFDAGNAIVSVVPIISDTGNVPQRPGTEALHVAVRNLDATFAQQIGGPVELQNLAFTTGSPAAGLAGIPVTDLSGETIAWLVWKPERPGMILLNKMLPVLLASGLAVALLLWWITRRLLRVSGQLQVSEAQARFLANHDALTGLPNRTLFQDRLAQALHGAARSGQTVALLAIDLDRFKSINDSLGHPAGDELIRQVGSRLTDLLRTGDTVARFGGDEFMILLPNMTDDHALRHICTKIVEELSRPYELLGRSGCIGASVGAVRARPEDNDRDALMQRADIALYRAKAAGKGCFNLFENDLINPAQQQKCIESDLRTALRLNTGLKLVYQPFYDEKGDVMGAEALCRWDHPIHGALSPEIFIKIAEDHGLIDKLGQWVLDEACHFAARTNLVKVAVNVSPLQLKDPDFFATVRRALESSGLAPTSLELELTEKIVLEQSSAIKNTLIRLRSIGIRIALDDFATGNSSLQYLRDHRVDCVKIDRTFVARLGKDQENDHLVRAIFGMARAMGISVTVEGVETEMQRNLLASMGCKTFQGFLLSGPMEATGFAAVLEKQAAPPFESRALITVDLGGTV</sequence>
<keyword evidence="4" id="KW-0614">Plasmid</keyword>
<dbReference type="CDD" id="cd01948">
    <property type="entry name" value="EAL"/>
    <property type="match status" value="1"/>
</dbReference>
<evidence type="ECO:0000313" key="5">
    <source>
        <dbReference type="Proteomes" id="UP000296374"/>
    </source>
</evidence>
<dbReference type="PROSITE" id="PS50887">
    <property type="entry name" value="GGDEF"/>
    <property type="match status" value="1"/>
</dbReference>
<dbReference type="PANTHER" id="PTHR44757">
    <property type="entry name" value="DIGUANYLATE CYCLASE DGCP"/>
    <property type="match status" value="1"/>
</dbReference>
<dbReference type="AlphaFoldDB" id="A0A4Y5SRZ4"/>
<dbReference type="InterPro" id="IPR029787">
    <property type="entry name" value="Nucleotide_cyclase"/>
</dbReference>
<dbReference type="CDD" id="cd01949">
    <property type="entry name" value="GGDEF"/>
    <property type="match status" value="1"/>
</dbReference>
<dbReference type="Gene3D" id="3.20.20.450">
    <property type="entry name" value="EAL domain"/>
    <property type="match status" value="1"/>
</dbReference>
<name>A0A4Y5SRZ4_9RHOB</name>
<evidence type="ECO:0000259" key="3">
    <source>
        <dbReference type="PROSITE" id="PS50887"/>
    </source>
</evidence>
<keyword evidence="1" id="KW-0812">Transmembrane</keyword>
<geneLocation type="plasmid" evidence="4 5">
    <name>unnamed2</name>
</geneLocation>
<dbReference type="RefSeq" id="WP_139616039.1">
    <property type="nucleotide sequence ID" value="NZ_CP040762.1"/>
</dbReference>
<feature type="domain" description="GGDEF" evidence="3">
    <location>
        <begin position="337"/>
        <end position="470"/>
    </location>
</feature>
<dbReference type="Pfam" id="PF00990">
    <property type="entry name" value="GGDEF"/>
    <property type="match status" value="1"/>
</dbReference>
<dbReference type="SMART" id="SM00052">
    <property type="entry name" value="EAL"/>
    <property type="match status" value="1"/>
</dbReference>
<dbReference type="Pfam" id="PF05228">
    <property type="entry name" value="CHASE4"/>
    <property type="match status" value="1"/>
</dbReference>
<evidence type="ECO:0000259" key="2">
    <source>
        <dbReference type="PROSITE" id="PS50883"/>
    </source>
</evidence>